<dbReference type="GO" id="GO:0005739">
    <property type="term" value="C:mitochondrion"/>
    <property type="evidence" value="ECO:0007669"/>
    <property type="project" value="TreeGrafter"/>
</dbReference>
<proteinExistence type="predicted"/>
<accession>A0A0D6LWT0</accession>
<evidence type="ECO:0000313" key="8">
    <source>
        <dbReference type="Proteomes" id="UP000054495"/>
    </source>
</evidence>
<feature type="domain" description="Asn/Gln amidotransferase" evidence="5">
    <location>
        <begin position="241"/>
        <end position="347"/>
    </location>
</feature>
<keyword evidence="1" id="KW-0436">Ligase</keyword>
<keyword evidence="3" id="KW-0067">ATP-binding</keyword>
<reference evidence="7 8" key="1">
    <citation type="submission" date="2013-05" db="EMBL/GenBank/DDBJ databases">
        <title>Draft genome of the parasitic nematode Anyclostoma ceylanicum.</title>
        <authorList>
            <person name="Mitreva M."/>
        </authorList>
    </citation>
    <scope>NUCLEOTIDE SEQUENCE [LARGE SCALE GENOMIC DNA]</scope>
</reference>
<dbReference type="InterPro" id="IPR006075">
    <property type="entry name" value="Asn/Gln-tRNA_Trfase_suB/E_cat"/>
</dbReference>
<keyword evidence="2" id="KW-0547">Nucleotide-binding</keyword>
<feature type="domain" description="Aspartyl/Glutamyl-tRNA(Gln) amidotransferase subunit B/E catalytic" evidence="6">
    <location>
        <begin position="90"/>
        <end position="187"/>
    </location>
</feature>
<dbReference type="GO" id="GO:0030956">
    <property type="term" value="C:glutamyl-tRNA(Gln) amidotransferase complex"/>
    <property type="evidence" value="ECO:0007669"/>
    <property type="project" value="TreeGrafter"/>
</dbReference>
<evidence type="ECO:0000256" key="2">
    <source>
        <dbReference type="ARBA" id="ARBA00022741"/>
    </source>
</evidence>
<name>A0A0D6LWT0_9BILA</name>
<keyword evidence="8" id="KW-1185">Reference proteome</keyword>
<dbReference type="InterPro" id="IPR014746">
    <property type="entry name" value="Gln_synth/guanido_kin_cat_dom"/>
</dbReference>
<feature type="domain" description="Aspartyl/Glutamyl-tRNA(Gln) amidotransferase subunit B/E catalytic" evidence="6">
    <location>
        <begin position="14"/>
        <end position="63"/>
    </location>
</feature>
<dbReference type="Pfam" id="PF02934">
    <property type="entry name" value="GatB_N"/>
    <property type="match status" value="2"/>
</dbReference>
<dbReference type="GO" id="GO:0050567">
    <property type="term" value="F:glutaminyl-tRNA synthase (glutamine-hydrolyzing) activity"/>
    <property type="evidence" value="ECO:0007669"/>
    <property type="project" value="TreeGrafter"/>
</dbReference>
<dbReference type="InterPro" id="IPR017959">
    <property type="entry name" value="Asn/Gln-tRNA_amidoTrfase_suB/E"/>
</dbReference>
<evidence type="ECO:0000313" key="7">
    <source>
        <dbReference type="EMBL" id="EPB76515.1"/>
    </source>
</evidence>
<evidence type="ECO:0000259" key="5">
    <source>
        <dbReference type="Pfam" id="PF02637"/>
    </source>
</evidence>
<dbReference type="InterPro" id="IPR018027">
    <property type="entry name" value="Asn/Gln_amidotransferase"/>
</dbReference>
<dbReference type="EMBL" id="KE124862">
    <property type="protein sequence ID" value="EPB76515.1"/>
    <property type="molecule type" value="Genomic_DNA"/>
</dbReference>
<dbReference type="Proteomes" id="UP000054495">
    <property type="component" value="Unassembled WGS sequence"/>
</dbReference>
<dbReference type="PANTHER" id="PTHR11659">
    <property type="entry name" value="GLUTAMYL-TRNA GLN AMIDOTRANSFERASE SUBUNIT B MITOCHONDRIAL AND PROKARYOTIC PET112-RELATED"/>
    <property type="match status" value="1"/>
</dbReference>
<dbReference type="SUPFAM" id="SSF55931">
    <property type="entry name" value="Glutamine synthetase/guanido kinase"/>
    <property type="match status" value="1"/>
</dbReference>
<dbReference type="GO" id="GO:0032543">
    <property type="term" value="P:mitochondrial translation"/>
    <property type="evidence" value="ECO:0007669"/>
    <property type="project" value="TreeGrafter"/>
</dbReference>
<gene>
    <name evidence="7" type="ORF">ANCCEY_04415</name>
</gene>
<organism evidence="7 8">
    <name type="scientific">Ancylostoma ceylanicum</name>
    <dbReference type="NCBI Taxonomy" id="53326"/>
    <lineage>
        <taxon>Eukaryota</taxon>
        <taxon>Metazoa</taxon>
        <taxon>Ecdysozoa</taxon>
        <taxon>Nematoda</taxon>
        <taxon>Chromadorea</taxon>
        <taxon>Rhabditida</taxon>
        <taxon>Rhabditina</taxon>
        <taxon>Rhabditomorpha</taxon>
        <taxon>Strongyloidea</taxon>
        <taxon>Ancylostomatidae</taxon>
        <taxon>Ancylostomatinae</taxon>
        <taxon>Ancylostoma</taxon>
    </lineage>
</organism>
<dbReference type="GO" id="GO:0005524">
    <property type="term" value="F:ATP binding"/>
    <property type="evidence" value="ECO:0007669"/>
    <property type="project" value="UniProtKB-KW"/>
</dbReference>
<evidence type="ECO:0000256" key="4">
    <source>
        <dbReference type="ARBA" id="ARBA00022917"/>
    </source>
</evidence>
<dbReference type="Pfam" id="PF02637">
    <property type="entry name" value="GatB_Yqey"/>
    <property type="match status" value="1"/>
</dbReference>
<sequence>MIGLEVNIEQCYAVHVQLNTRSKLFSSAPVADDAAPNTQVAALDMSTPGTLPVLNKACVMIGIIQLQLEQDSGKSIHCGPISLIDLNRAEGHLRVDANVSLTHKGKKGVRTEVKNINSLRHLHTAINFEIDRHYQVISGGGTVVNETRMCDEHGRTVSMRDKEVKTDYRFMPEPNLPTLKIQPEWIEQCARSVASAPTYMKYQELGFEPRRAIFYAENPLLSRFLDSCADRLPNVGAENFVNWMNELKLIMQRSKATYPPENPEFAKQFMAVVEHYVSGKITKLRALEALRLFVTDVQDAEKYFEEKNAWRIADEQTIQSMAEETVRKNGKLVEKAMAGHGKSLSKLRKLLLDESEKKIEVEDAEKAIATEIARLQGSEVPQKTSLDILQKCMVGDLKRIGDSLVVI</sequence>
<evidence type="ECO:0000256" key="1">
    <source>
        <dbReference type="ARBA" id="ARBA00022598"/>
    </source>
</evidence>
<dbReference type="GO" id="GO:0070681">
    <property type="term" value="P:glutaminyl-tRNAGln biosynthesis via transamidation"/>
    <property type="evidence" value="ECO:0007669"/>
    <property type="project" value="TreeGrafter"/>
</dbReference>
<evidence type="ECO:0000256" key="3">
    <source>
        <dbReference type="ARBA" id="ARBA00022840"/>
    </source>
</evidence>
<protein>
    <submittedName>
        <fullName evidence="7">Uncharacterized protein</fullName>
    </submittedName>
</protein>
<dbReference type="AlphaFoldDB" id="A0A0D6LWT0"/>
<keyword evidence="4" id="KW-0648">Protein biosynthesis</keyword>
<evidence type="ECO:0000259" key="6">
    <source>
        <dbReference type="Pfam" id="PF02934"/>
    </source>
</evidence>
<dbReference type="PANTHER" id="PTHR11659:SF0">
    <property type="entry name" value="GLUTAMYL-TRNA(GLN) AMIDOTRANSFERASE SUBUNIT B, MITOCHONDRIAL"/>
    <property type="match status" value="1"/>
</dbReference>